<sequence>MTECTLALAQIESSCLDQRGNLEKMIAYARRAAEAGAAILCFPEGALTGYSTERAREFALSLDSTPCLRIAALARELGLLIAVGLLERAPDGRVFITQMLCRPDGIRRFYRKTHLGGKEAGWISAGDRLPVFETAQGVIGMAVCYDTHYPALVETLSLKGAELVLAPFASPEDSLRRETWMKYLPARAYDNRVYLGCCNLVGGNGIGGHFSGGTVLFDPDGEVVCENFSQEETLLTARISPALLKAYREGEPSVLPYRYFPAGRRTALYQ</sequence>
<dbReference type="Pfam" id="PF00795">
    <property type="entry name" value="CN_hydrolase"/>
    <property type="match status" value="1"/>
</dbReference>
<evidence type="ECO:0000313" key="4">
    <source>
        <dbReference type="Proteomes" id="UP000658131"/>
    </source>
</evidence>
<organism evidence="3 4">
    <name type="scientific">Yanshouia hominis</name>
    <dbReference type="NCBI Taxonomy" id="2763673"/>
    <lineage>
        <taxon>Bacteria</taxon>
        <taxon>Bacillati</taxon>
        <taxon>Bacillota</taxon>
        <taxon>Clostridia</taxon>
        <taxon>Eubacteriales</taxon>
        <taxon>Oscillospiraceae</taxon>
        <taxon>Yanshouia</taxon>
    </lineage>
</organism>
<dbReference type="Proteomes" id="UP000658131">
    <property type="component" value="Unassembled WGS sequence"/>
</dbReference>
<proteinExistence type="predicted"/>
<dbReference type="InterPro" id="IPR050345">
    <property type="entry name" value="Aliph_Amidase/BUP"/>
</dbReference>
<dbReference type="InterPro" id="IPR036526">
    <property type="entry name" value="C-N_Hydrolase_sf"/>
</dbReference>
<dbReference type="SUPFAM" id="SSF56317">
    <property type="entry name" value="Carbon-nitrogen hydrolase"/>
    <property type="match status" value="1"/>
</dbReference>
<dbReference type="RefSeq" id="WP_262400767.1">
    <property type="nucleotide sequence ID" value="NZ_JACRTB010000028.1"/>
</dbReference>
<dbReference type="PROSITE" id="PS50263">
    <property type="entry name" value="CN_HYDROLASE"/>
    <property type="match status" value="1"/>
</dbReference>
<dbReference type="PANTHER" id="PTHR43674">
    <property type="entry name" value="NITRILASE C965.09-RELATED"/>
    <property type="match status" value="1"/>
</dbReference>
<evidence type="ECO:0000256" key="1">
    <source>
        <dbReference type="ARBA" id="ARBA00022801"/>
    </source>
</evidence>
<accession>A0ABR7NLS1</accession>
<feature type="domain" description="CN hydrolase" evidence="2">
    <location>
        <begin position="4"/>
        <end position="241"/>
    </location>
</feature>
<dbReference type="PANTHER" id="PTHR43674:SF16">
    <property type="entry name" value="CARBON-NITROGEN FAMILY, PUTATIVE (AFU_ORTHOLOGUE AFUA_5G02350)-RELATED"/>
    <property type="match status" value="1"/>
</dbReference>
<keyword evidence="1" id="KW-0378">Hydrolase</keyword>
<keyword evidence="4" id="KW-1185">Reference proteome</keyword>
<evidence type="ECO:0000313" key="3">
    <source>
        <dbReference type="EMBL" id="MBC8577358.1"/>
    </source>
</evidence>
<dbReference type="EMBL" id="JACRTB010000028">
    <property type="protein sequence ID" value="MBC8577358.1"/>
    <property type="molecule type" value="Genomic_DNA"/>
</dbReference>
<reference evidence="3 4" key="1">
    <citation type="submission" date="2020-08" db="EMBL/GenBank/DDBJ databases">
        <title>Genome public.</title>
        <authorList>
            <person name="Liu C."/>
            <person name="Sun Q."/>
        </authorList>
    </citation>
    <scope>NUCLEOTIDE SEQUENCE [LARGE SCALE GENOMIC DNA]</scope>
    <source>
        <strain evidence="3 4">BX1</strain>
    </source>
</reference>
<gene>
    <name evidence="3" type="ORF">H8717_13195</name>
</gene>
<comment type="caution">
    <text evidence="3">The sequence shown here is derived from an EMBL/GenBank/DDBJ whole genome shotgun (WGS) entry which is preliminary data.</text>
</comment>
<name>A0ABR7NLS1_9FIRM</name>
<dbReference type="InterPro" id="IPR003010">
    <property type="entry name" value="C-N_Hydrolase"/>
</dbReference>
<evidence type="ECO:0000259" key="2">
    <source>
        <dbReference type="PROSITE" id="PS50263"/>
    </source>
</evidence>
<dbReference type="Gene3D" id="3.60.110.10">
    <property type="entry name" value="Carbon-nitrogen hydrolase"/>
    <property type="match status" value="1"/>
</dbReference>
<protein>
    <submittedName>
        <fullName evidence="3">Nitrilase</fullName>
    </submittedName>
</protein>